<evidence type="ECO:0000256" key="12">
    <source>
        <dbReference type="ARBA" id="ARBA00023136"/>
    </source>
</evidence>
<dbReference type="GO" id="GO:0005829">
    <property type="term" value="C:cytosol"/>
    <property type="evidence" value="ECO:0007669"/>
    <property type="project" value="UniProtKB-SubCell"/>
</dbReference>
<organism evidence="20 21">
    <name type="scientific">Xyrichtys novacula</name>
    <name type="common">Pearly razorfish</name>
    <name type="synonym">Hemipteronotus novacula</name>
    <dbReference type="NCBI Taxonomy" id="13765"/>
    <lineage>
        <taxon>Eukaryota</taxon>
        <taxon>Metazoa</taxon>
        <taxon>Chordata</taxon>
        <taxon>Craniata</taxon>
        <taxon>Vertebrata</taxon>
        <taxon>Euteleostomi</taxon>
        <taxon>Actinopterygii</taxon>
        <taxon>Neopterygii</taxon>
        <taxon>Teleostei</taxon>
        <taxon>Neoteleostei</taxon>
        <taxon>Acanthomorphata</taxon>
        <taxon>Eupercaria</taxon>
        <taxon>Labriformes</taxon>
        <taxon>Labridae</taxon>
        <taxon>Xyrichtys</taxon>
    </lineage>
</organism>
<evidence type="ECO:0000259" key="17">
    <source>
        <dbReference type="Pfam" id="PF04811"/>
    </source>
</evidence>
<dbReference type="AlphaFoldDB" id="A0AAV1FEP4"/>
<reference evidence="20" key="1">
    <citation type="submission" date="2023-08" db="EMBL/GenBank/DDBJ databases">
        <authorList>
            <person name="Alioto T."/>
            <person name="Alioto T."/>
            <person name="Gomez Garrido J."/>
        </authorList>
    </citation>
    <scope>NUCLEOTIDE SEQUENCE</scope>
</reference>
<dbReference type="Gene3D" id="3.40.20.10">
    <property type="entry name" value="Severin"/>
    <property type="match status" value="1"/>
</dbReference>
<proteinExistence type="inferred from homology"/>
<feature type="compositionally biased region" description="Polar residues" evidence="14">
    <location>
        <begin position="226"/>
        <end position="238"/>
    </location>
</feature>
<feature type="compositionally biased region" description="Polar residues" evidence="14">
    <location>
        <begin position="72"/>
        <end position="85"/>
    </location>
</feature>
<dbReference type="SUPFAM" id="SSF53300">
    <property type="entry name" value="vWA-like"/>
    <property type="match status" value="1"/>
</dbReference>
<dbReference type="InterPro" id="IPR041742">
    <property type="entry name" value="Sec24-like_trunk_dom"/>
</dbReference>
<dbReference type="FunFam" id="3.40.50.410:FF:000019">
    <property type="entry name" value="SEC24 homolog B, COPII coat complex component"/>
    <property type="match status" value="1"/>
</dbReference>
<dbReference type="Pfam" id="PF04810">
    <property type="entry name" value="zf-Sec23_Sec24"/>
    <property type="match status" value="1"/>
</dbReference>
<evidence type="ECO:0000256" key="9">
    <source>
        <dbReference type="ARBA" id="ARBA00022833"/>
    </source>
</evidence>
<feature type="domain" description="Gelsolin-like" evidence="15">
    <location>
        <begin position="1085"/>
        <end position="1155"/>
    </location>
</feature>
<feature type="compositionally biased region" description="Polar residues" evidence="14">
    <location>
        <begin position="107"/>
        <end position="119"/>
    </location>
</feature>
<protein>
    <submittedName>
        <fullName evidence="20">Protein transport protein Sec24B isoform X1</fullName>
    </submittedName>
</protein>
<keyword evidence="12" id="KW-0472">Membrane</keyword>
<dbReference type="GO" id="GO:0008270">
    <property type="term" value="F:zinc ion binding"/>
    <property type="evidence" value="ECO:0007669"/>
    <property type="project" value="InterPro"/>
</dbReference>
<accession>A0AAV1FEP4</accession>
<dbReference type="Gene3D" id="2.60.40.1670">
    <property type="entry name" value="beta-sandwich domain of Sec23/24"/>
    <property type="match status" value="1"/>
</dbReference>
<comment type="subcellular location">
    <subcellularLocation>
        <location evidence="3">Cytoplasm</location>
        <location evidence="3">Cytosol</location>
    </subcellularLocation>
    <subcellularLocation>
        <location evidence="1">Cytoplasmic vesicle</location>
        <location evidence="1">COPII-coated vesicle membrane</location>
        <topology evidence="1">Peripheral membrane protein</topology>
        <orientation evidence="1">Cytoplasmic side</orientation>
    </subcellularLocation>
    <subcellularLocation>
        <location evidence="2">Endoplasmic reticulum membrane</location>
        <topology evidence="2">Peripheral membrane protein</topology>
        <orientation evidence="2">Cytoplasmic side</orientation>
    </subcellularLocation>
</comment>
<keyword evidence="11" id="KW-0653">Protein transport</keyword>
<evidence type="ECO:0000313" key="20">
    <source>
        <dbReference type="EMBL" id="CAJ1059176.1"/>
    </source>
</evidence>
<feature type="compositionally biased region" description="Polar residues" evidence="14">
    <location>
        <begin position="250"/>
        <end position="288"/>
    </location>
</feature>
<dbReference type="FunFam" id="2.30.30.380:FF:000004">
    <property type="entry name" value="SEC24 homolog B, COPII coat complex component"/>
    <property type="match status" value="1"/>
</dbReference>
<dbReference type="GO" id="GO:0070971">
    <property type="term" value="C:endoplasmic reticulum exit site"/>
    <property type="evidence" value="ECO:0007669"/>
    <property type="project" value="TreeGrafter"/>
</dbReference>
<feature type="compositionally biased region" description="Polar residues" evidence="14">
    <location>
        <begin position="196"/>
        <end position="213"/>
    </location>
</feature>
<dbReference type="InterPro" id="IPR012990">
    <property type="entry name" value="Beta-sandwich_Sec23_24"/>
</dbReference>
<evidence type="ECO:0000256" key="3">
    <source>
        <dbReference type="ARBA" id="ARBA00004514"/>
    </source>
</evidence>
<dbReference type="SUPFAM" id="SSF81811">
    <property type="entry name" value="Helical domain of Sec23/24"/>
    <property type="match status" value="1"/>
</dbReference>
<dbReference type="InterPro" id="IPR006896">
    <property type="entry name" value="Sec23/24_trunk_dom"/>
</dbReference>
<evidence type="ECO:0000259" key="16">
    <source>
        <dbReference type="Pfam" id="PF04810"/>
    </source>
</evidence>
<dbReference type="InterPro" id="IPR050550">
    <property type="entry name" value="SEC23_SEC24_subfamily"/>
</dbReference>
<evidence type="ECO:0000256" key="7">
    <source>
        <dbReference type="ARBA" id="ARBA00022723"/>
    </source>
</evidence>
<dbReference type="Pfam" id="PF04815">
    <property type="entry name" value="Sec23_helical"/>
    <property type="match status" value="1"/>
</dbReference>
<dbReference type="InterPro" id="IPR036174">
    <property type="entry name" value="Znf_Sec23_Sec24_sf"/>
</dbReference>
<dbReference type="EMBL" id="OY660869">
    <property type="protein sequence ID" value="CAJ1059176.1"/>
    <property type="molecule type" value="Genomic_DNA"/>
</dbReference>
<feature type="compositionally biased region" description="Acidic residues" evidence="14">
    <location>
        <begin position="341"/>
        <end position="356"/>
    </location>
</feature>
<keyword evidence="5" id="KW-0813">Transport</keyword>
<evidence type="ECO:0000256" key="1">
    <source>
        <dbReference type="ARBA" id="ARBA00004299"/>
    </source>
</evidence>
<feature type="compositionally biased region" description="Polar residues" evidence="14">
    <location>
        <begin position="31"/>
        <end position="40"/>
    </location>
</feature>
<evidence type="ECO:0000259" key="18">
    <source>
        <dbReference type="Pfam" id="PF04815"/>
    </source>
</evidence>
<dbReference type="InterPro" id="IPR006900">
    <property type="entry name" value="Sec23/24_helical_dom"/>
</dbReference>
<dbReference type="InterPro" id="IPR036465">
    <property type="entry name" value="vWFA_dom_sf"/>
</dbReference>
<dbReference type="InterPro" id="IPR029006">
    <property type="entry name" value="ADF-H/Gelsolin-like_dom_sf"/>
</dbReference>
<keyword evidence="8" id="KW-0256">Endoplasmic reticulum</keyword>
<feature type="compositionally biased region" description="Polar residues" evidence="14">
    <location>
        <begin position="1"/>
        <end position="22"/>
    </location>
</feature>
<evidence type="ECO:0000256" key="14">
    <source>
        <dbReference type="SAM" id="MobiDB-lite"/>
    </source>
</evidence>
<feature type="compositionally biased region" description="Polar residues" evidence="14">
    <location>
        <begin position="51"/>
        <end position="62"/>
    </location>
</feature>
<dbReference type="PANTHER" id="PTHR13803">
    <property type="entry name" value="SEC24-RELATED PROTEIN"/>
    <property type="match status" value="1"/>
</dbReference>
<dbReference type="GO" id="GO:0005789">
    <property type="term" value="C:endoplasmic reticulum membrane"/>
    <property type="evidence" value="ECO:0007669"/>
    <property type="project" value="UniProtKB-SubCell"/>
</dbReference>
<dbReference type="GO" id="GO:0030127">
    <property type="term" value="C:COPII vesicle coat"/>
    <property type="evidence" value="ECO:0007669"/>
    <property type="project" value="InterPro"/>
</dbReference>
<feature type="region of interest" description="Disordered" evidence="14">
    <location>
        <begin position="410"/>
        <end position="437"/>
    </location>
</feature>
<keyword evidence="6" id="KW-0963">Cytoplasm</keyword>
<dbReference type="Pfam" id="PF08033">
    <property type="entry name" value="Sec23_BS"/>
    <property type="match status" value="1"/>
</dbReference>
<feature type="domain" description="Sec23/Sec24 helical" evidence="18">
    <location>
        <begin position="956"/>
        <end position="1057"/>
    </location>
</feature>
<keyword evidence="21" id="KW-1185">Reference proteome</keyword>
<dbReference type="CDD" id="cd01479">
    <property type="entry name" value="Sec24-like"/>
    <property type="match status" value="1"/>
</dbReference>
<dbReference type="Pfam" id="PF04811">
    <property type="entry name" value="Sec23_trunk"/>
    <property type="match status" value="1"/>
</dbReference>
<dbReference type="Gene3D" id="2.30.30.380">
    <property type="entry name" value="Zn-finger domain of Sec23/24"/>
    <property type="match status" value="1"/>
</dbReference>
<feature type="compositionally biased region" description="Low complexity" evidence="14">
    <location>
        <begin position="428"/>
        <end position="437"/>
    </location>
</feature>
<evidence type="ECO:0000313" key="21">
    <source>
        <dbReference type="Proteomes" id="UP001178508"/>
    </source>
</evidence>
<dbReference type="Gene3D" id="1.20.120.730">
    <property type="entry name" value="Sec23/Sec24 helical domain"/>
    <property type="match status" value="1"/>
</dbReference>
<evidence type="ECO:0000256" key="2">
    <source>
        <dbReference type="ARBA" id="ARBA00004397"/>
    </source>
</evidence>
<dbReference type="Proteomes" id="UP001178508">
    <property type="component" value="Chromosome 6"/>
</dbReference>
<dbReference type="SUPFAM" id="SSF82754">
    <property type="entry name" value="C-terminal, gelsolin-like domain of Sec23/24"/>
    <property type="match status" value="1"/>
</dbReference>
<dbReference type="GO" id="GO:0006886">
    <property type="term" value="P:intracellular protein transport"/>
    <property type="evidence" value="ECO:0007669"/>
    <property type="project" value="InterPro"/>
</dbReference>
<dbReference type="SUPFAM" id="SSF81995">
    <property type="entry name" value="beta-sandwich domain of Sec23/24"/>
    <property type="match status" value="1"/>
</dbReference>
<feature type="region of interest" description="Disordered" evidence="14">
    <location>
        <begin position="1"/>
        <end position="394"/>
    </location>
</feature>
<dbReference type="InterPro" id="IPR036180">
    <property type="entry name" value="Gelsolin-like_dom_sf"/>
</dbReference>
<dbReference type="PANTHER" id="PTHR13803:SF42">
    <property type="entry name" value="PROTEIN TRANSPORT PROTEIN SEC24B"/>
    <property type="match status" value="1"/>
</dbReference>
<dbReference type="Pfam" id="PF00626">
    <property type="entry name" value="Gelsolin"/>
    <property type="match status" value="1"/>
</dbReference>
<feature type="compositionally biased region" description="Polar residues" evidence="14">
    <location>
        <begin position="297"/>
        <end position="312"/>
    </location>
</feature>
<sequence length="1210" mass="132156">MSAPGYTNLNSSVSYSQNSTPNGGAAPPYQNGPTQAYQSMNPPPGCYGAPPQQQSYPTTPAHSTPAPGKASITKSAHSANYYQSNHQPQQQQHHHIPQHHVAPSPYNVPSSQSYATHPSSGPPPSNAQYNQQQQQQQQPPYATPGSYYGQQLYYPPPGQHSSQQQQQQQQQPTLVTAPASGPGAPLYPIVSYPSAPGSSQYGTLSSTQSTSTPGVMPTQMGAPLHQYNTSRPASTTAVQPGYNAAPPSQLAPTVNGQGSTAHQHYDQSHQASLSYNSYGGVTHSSGSTETDRPPSGTPSTSVHSSPGHQQGVQYGYVANSGASSAPATTSGPAAAPSSSSSEDEDDDDEEEDEEAGGDTSSSSTGSASPVPNSYDSLEGGNFPDSMPSSNDMTNQAASYGSYGYSSMQPAYHQGPASHADSSPSHDPYGQSSYQQYSQPFPNLSQLSAALGGLSGVPELEVEALRPVNLLQERNLLPPRPLEAPEPNLSPELKKVNCSPQTFRCTLSSIPQTQALLNKARLPLGLLLHPFRDLQQLPVITSNTIVRCRSCRTYINPFVTFLDQRRWKCNLCYRVNDVPDEFMYNPVTRLYGEPHRRPEVQNATVEFIASSDYMLRPPQPAAYLFVLDVSHNAVEAGYLKYFCDSLMENLDRLPGDSRTRVGFLTFDNTIHFYNLQEGLSQPQMLVVSDIDDVFIPSHDSLMVNLKESKELVKDLLTSLPAMFSQSRETHSALGPALQAAFKLMSPTGGRVSVFQTQLPTLGAGALQSREDPNQRSSSKGVQHLGPATDFYKKLALDCSGQQIGVDLFLLSSQYADLASISCISKYSAGSIFYYPSFHYIHNPAQLEKFQKDLERYLTRKIGFEAVMRIRCTKGLSIHTFHGNFFVRSTDLLSLANVNPDSAFAVQMSIEDSLADSSLACFQAALLYTSSKGKRRIRVHTLCLPVVNQLSDVYAGADVQAVTCLLANMAIDRSITSSLSDARDALVNAVVDLVSAYKSNVSNLLQSGLVVPAAMRLFPVFILALLKQKALRTGTSTRLDERVFAMCEFKTQPLQQLMRMVHPDLYRLDNMSDQGALHLNDTVVPQPHLLHLSAERVSRDGAFLMDCGTVFYLWVGKCCNEMFIRDVLGYPNYASIPPNMSHIPELETTLSERVRALLDWLQDNRAFCSTIHVVKDDTSAKATFFQHMVEDRSESASSYHEFLQHVQQQMSK</sequence>
<evidence type="ECO:0000256" key="13">
    <source>
        <dbReference type="ARBA" id="ARBA00023329"/>
    </source>
</evidence>
<evidence type="ECO:0000256" key="8">
    <source>
        <dbReference type="ARBA" id="ARBA00022824"/>
    </source>
</evidence>
<evidence type="ECO:0000256" key="10">
    <source>
        <dbReference type="ARBA" id="ARBA00022892"/>
    </source>
</evidence>
<keyword evidence="7" id="KW-0479">Metal-binding</keyword>
<dbReference type="SUPFAM" id="SSF82919">
    <property type="entry name" value="Zn-finger domain of Sec23/24"/>
    <property type="match status" value="1"/>
</dbReference>
<evidence type="ECO:0000256" key="6">
    <source>
        <dbReference type="ARBA" id="ARBA00022490"/>
    </source>
</evidence>
<name>A0AAV1FEP4_XYRNO</name>
<evidence type="ECO:0000259" key="19">
    <source>
        <dbReference type="Pfam" id="PF08033"/>
    </source>
</evidence>
<gene>
    <name evidence="20" type="ORF">XNOV1_A032462</name>
</gene>
<evidence type="ECO:0000256" key="4">
    <source>
        <dbReference type="ARBA" id="ARBA00008334"/>
    </source>
</evidence>
<feature type="domain" description="Zinc finger Sec23/Sec24-type" evidence="16">
    <location>
        <begin position="544"/>
        <end position="581"/>
    </location>
</feature>
<feature type="compositionally biased region" description="Low complexity" evidence="14">
    <location>
        <begin position="357"/>
        <end position="369"/>
    </location>
</feature>
<dbReference type="GO" id="GO:0090110">
    <property type="term" value="P:COPII-coated vesicle cargo loading"/>
    <property type="evidence" value="ECO:0007669"/>
    <property type="project" value="TreeGrafter"/>
</dbReference>
<dbReference type="Gene3D" id="3.40.50.410">
    <property type="entry name" value="von Willebrand factor, type A domain"/>
    <property type="match status" value="1"/>
</dbReference>
<keyword evidence="9" id="KW-0862">Zinc</keyword>
<dbReference type="InterPro" id="IPR007123">
    <property type="entry name" value="Gelsolin-like_dom"/>
</dbReference>
<feature type="domain" description="Sec23/Sec24 beta-sandwich" evidence="19">
    <location>
        <begin position="861"/>
        <end position="945"/>
    </location>
</feature>
<keyword evidence="10" id="KW-0931">ER-Golgi transport</keyword>
<keyword evidence="13" id="KW-0968">Cytoplasmic vesicle</keyword>
<feature type="compositionally biased region" description="Low complexity" evidence="14">
    <location>
        <begin position="320"/>
        <end position="340"/>
    </location>
</feature>
<evidence type="ECO:0000259" key="15">
    <source>
        <dbReference type="Pfam" id="PF00626"/>
    </source>
</evidence>
<feature type="domain" description="Sec23/Sec24 trunk" evidence="17">
    <location>
        <begin position="617"/>
        <end position="856"/>
    </location>
</feature>
<dbReference type="GO" id="GO:0000149">
    <property type="term" value="F:SNARE binding"/>
    <property type="evidence" value="ECO:0007669"/>
    <property type="project" value="TreeGrafter"/>
</dbReference>
<evidence type="ECO:0000256" key="11">
    <source>
        <dbReference type="ARBA" id="ARBA00022927"/>
    </source>
</evidence>
<comment type="similarity">
    <text evidence="4">Belongs to the SEC23/SEC24 family. SEC24 subfamily.</text>
</comment>
<dbReference type="InterPro" id="IPR036175">
    <property type="entry name" value="Sec23/24_helical_dom_sf"/>
</dbReference>
<evidence type="ECO:0000256" key="5">
    <source>
        <dbReference type="ARBA" id="ARBA00022448"/>
    </source>
</evidence>
<dbReference type="InterPro" id="IPR006895">
    <property type="entry name" value="Znf_Sec23_Sec24"/>
</dbReference>
<feature type="compositionally biased region" description="Low complexity" evidence="14">
    <location>
        <begin position="126"/>
        <end position="153"/>
    </location>
</feature>